<accession>K6UKX0</accession>
<gene>
    <name evidence="3" type="ORF">AUCHE_02_01180</name>
</gene>
<dbReference type="GO" id="GO:0016740">
    <property type="term" value="F:transferase activity"/>
    <property type="evidence" value="ECO:0007669"/>
    <property type="project" value="UniProtKB-KW"/>
</dbReference>
<evidence type="ECO:0000313" key="4">
    <source>
        <dbReference type="Proteomes" id="UP000008495"/>
    </source>
</evidence>
<sequence length="347" mass="37656">MDGGLTRDANPDRERAASAEEWPSVSVIMPILNEERYLAEAVRRVLAQEYDGELEVVLAIGPSQDATAEVAQGLSAADPRVRVVDNPSGRTPDGLNAALHAARHEVIVRVDGHAELSDGYIRTAVTELERTGAVNVGGIMDAQGTTSFERAVACAMKSPLGVGNARFHCGGGEGEAETVYLGVFRRQTLLEAGGYDTHFTRAQDWELNHRLRQSGGRIWFTPELKVTYRPRPTVNRLSRQYFEYGRWRRVVSARHATINPRYLAPPAMVVGTAAATVAGLRRPALLAIPAAYLTAVAAGGIAISKGQKTSTRALVPVALATMHWSWGVGFLTSPRRLRRPAQEKSQA</sequence>
<reference evidence="3 4" key="1">
    <citation type="submission" date="2012-08" db="EMBL/GenBank/DDBJ databases">
        <title>Whole genome shotgun sequence of Austwickia chelonae NBRC 105200.</title>
        <authorList>
            <person name="Yoshida I."/>
            <person name="Hosoyama A."/>
            <person name="Tsuchikane K."/>
            <person name="Katsumata H."/>
            <person name="Ando Y."/>
            <person name="Ohji S."/>
            <person name="Hamada M."/>
            <person name="Tamura T."/>
            <person name="Yamazoe A."/>
            <person name="Yamazaki S."/>
            <person name="Fujita N."/>
        </authorList>
    </citation>
    <scope>NUCLEOTIDE SEQUENCE [LARGE SCALE GENOMIC DNA]</scope>
    <source>
        <strain evidence="3 4">NBRC 105200</strain>
    </source>
</reference>
<dbReference type="Pfam" id="PF00535">
    <property type="entry name" value="Glycos_transf_2"/>
    <property type="match status" value="1"/>
</dbReference>
<feature type="domain" description="Glycosyltransferase 2-like" evidence="2">
    <location>
        <begin position="26"/>
        <end position="148"/>
    </location>
</feature>
<dbReference type="InterPro" id="IPR050834">
    <property type="entry name" value="Glycosyltransf_2"/>
</dbReference>
<evidence type="ECO:0000313" key="3">
    <source>
        <dbReference type="EMBL" id="GAB76756.1"/>
    </source>
</evidence>
<dbReference type="InterPro" id="IPR029044">
    <property type="entry name" value="Nucleotide-diphossugar_trans"/>
</dbReference>
<dbReference type="AlphaFoldDB" id="K6UKX0"/>
<comment type="caution">
    <text evidence="3">The sequence shown here is derived from an EMBL/GenBank/DDBJ whole genome shotgun (WGS) entry which is preliminary data.</text>
</comment>
<dbReference type="InterPro" id="IPR001173">
    <property type="entry name" value="Glyco_trans_2-like"/>
</dbReference>
<keyword evidence="4" id="KW-1185">Reference proteome</keyword>
<dbReference type="SUPFAM" id="SSF53448">
    <property type="entry name" value="Nucleotide-diphospho-sugar transferases"/>
    <property type="match status" value="1"/>
</dbReference>
<dbReference type="STRING" id="100225.SAMN05421595_1889"/>
<dbReference type="eggNOG" id="COG1215">
    <property type="taxonomic scope" value="Bacteria"/>
</dbReference>
<dbReference type="PANTHER" id="PTHR43685">
    <property type="entry name" value="GLYCOSYLTRANSFERASE"/>
    <property type="match status" value="1"/>
</dbReference>
<organism evidence="3 4">
    <name type="scientific">Austwickia chelonae NBRC 105200</name>
    <dbReference type="NCBI Taxonomy" id="1184607"/>
    <lineage>
        <taxon>Bacteria</taxon>
        <taxon>Bacillati</taxon>
        <taxon>Actinomycetota</taxon>
        <taxon>Actinomycetes</taxon>
        <taxon>Micrococcales</taxon>
        <taxon>Dermatophilaceae</taxon>
        <taxon>Austwickia</taxon>
    </lineage>
</organism>
<name>K6UKX0_9MICO</name>
<evidence type="ECO:0000259" key="2">
    <source>
        <dbReference type="Pfam" id="PF00535"/>
    </source>
</evidence>
<feature type="compositionally biased region" description="Basic and acidic residues" evidence="1">
    <location>
        <begin position="9"/>
        <end position="18"/>
    </location>
</feature>
<dbReference type="PANTHER" id="PTHR43685:SF2">
    <property type="entry name" value="GLYCOSYLTRANSFERASE 2-LIKE DOMAIN-CONTAINING PROTEIN"/>
    <property type="match status" value="1"/>
</dbReference>
<dbReference type="EMBL" id="BAGZ01000002">
    <property type="protein sequence ID" value="GAB76756.1"/>
    <property type="molecule type" value="Genomic_DNA"/>
</dbReference>
<proteinExistence type="predicted"/>
<dbReference type="CDD" id="cd02525">
    <property type="entry name" value="Succinoglycan_BP_ExoA"/>
    <property type="match status" value="1"/>
</dbReference>
<protein>
    <submittedName>
        <fullName evidence="3">Putative glycosyltransferase</fullName>
    </submittedName>
</protein>
<feature type="region of interest" description="Disordered" evidence="1">
    <location>
        <begin position="1"/>
        <end position="20"/>
    </location>
</feature>
<evidence type="ECO:0000256" key="1">
    <source>
        <dbReference type="SAM" id="MobiDB-lite"/>
    </source>
</evidence>
<dbReference type="Gene3D" id="3.90.550.10">
    <property type="entry name" value="Spore Coat Polysaccharide Biosynthesis Protein SpsA, Chain A"/>
    <property type="match status" value="1"/>
</dbReference>
<keyword evidence="3" id="KW-0808">Transferase</keyword>
<dbReference type="Proteomes" id="UP000008495">
    <property type="component" value="Unassembled WGS sequence"/>
</dbReference>